<sequence length="143" mass="16297">MSTPYILLIEDNDDDIELTKRAFGKNHILNEIVVLRDGEKAVQFLFDNAFDGRATPQFILLDLKLPKVSGLELLERIRNHDATRLIPTVILTSSKQDEDLLAGYRLGVNSYVRKPVDFNEFVEAVRQVGLYWLVLNQTPRAGL</sequence>
<reference evidence="2" key="1">
    <citation type="submission" date="2009-10" db="EMBL/GenBank/DDBJ databases">
        <title>Diversity of trophic interactions inside an arsenic-rich microbial ecosystem.</title>
        <authorList>
            <person name="Bertin P.N."/>
            <person name="Heinrich-Salmeron A."/>
            <person name="Pelletier E."/>
            <person name="Goulhen-Chollet F."/>
            <person name="Arsene-Ploetze F."/>
            <person name="Gallien S."/>
            <person name="Calteau A."/>
            <person name="Vallenet D."/>
            <person name="Casiot C."/>
            <person name="Chane-Woon-Ming B."/>
            <person name="Giloteaux L."/>
            <person name="Barakat M."/>
            <person name="Bonnefoy V."/>
            <person name="Bruneel O."/>
            <person name="Chandler M."/>
            <person name="Cleiss J."/>
            <person name="Duran R."/>
            <person name="Elbaz-Poulichet F."/>
            <person name="Fonknechten N."/>
            <person name="Lauga B."/>
            <person name="Mornico D."/>
            <person name="Ortet P."/>
            <person name="Schaeffer C."/>
            <person name="Siguier P."/>
            <person name="Alexander Thil Smith A."/>
            <person name="Van Dorsselaer A."/>
            <person name="Weissenbach J."/>
            <person name="Medigue C."/>
            <person name="Le Paslier D."/>
        </authorList>
    </citation>
    <scope>NUCLEOTIDE SEQUENCE</scope>
</reference>
<dbReference type="AlphaFoldDB" id="E6Q167"/>
<dbReference type="Gene3D" id="3.40.50.2300">
    <property type="match status" value="1"/>
</dbReference>
<dbReference type="InterPro" id="IPR011006">
    <property type="entry name" value="CheY-like_superfamily"/>
</dbReference>
<organism evidence="2">
    <name type="scientific">mine drainage metagenome</name>
    <dbReference type="NCBI Taxonomy" id="410659"/>
    <lineage>
        <taxon>unclassified sequences</taxon>
        <taxon>metagenomes</taxon>
        <taxon>ecological metagenomes</taxon>
    </lineage>
</organism>
<dbReference type="InterPro" id="IPR001789">
    <property type="entry name" value="Sig_transdc_resp-reg_receiver"/>
</dbReference>
<dbReference type="PANTHER" id="PTHR44520:SF1">
    <property type="entry name" value="TWO-COMPONENT SYSTEM REGULATORY PROTEIN"/>
    <property type="match status" value="1"/>
</dbReference>
<comment type="caution">
    <text evidence="2">The sequence shown here is derived from an EMBL/GenBank/DDBJ whole genome shotgun (WGS) entry which is preliminary data.</text>
</comment>
<feature type="domain" description="Response regulatory" evidence="1">
    <location>
        <begin position="5"/>
        <end position="129"/>
    </location>
</feature>
<dbReference type="CDD" id="cd17557">
    <property type="entry name" value="REC_Rcp-like"/>
    <property type="match status" value="1"/>
</dbReference>
<dbReference type="Pfam" id="PF00072">
    <property type="entry name" value="Response_reg"/>
    <property type="match status" value="1"/>
</dbReference>
<dbReference type="EMBL" id="CABO01000008">
    <property type="protein sequence ID" value="CBI00927.1"/>
    <property type="molecule type" value="Genomic_DNA"/>
</dbReference>
<proteinExistence type="predicted"/>
<dbReference type="GO" id="GO:0000160">
    <property type="term" value="P:phosphorelay signal transduction system"/>
    <property type="evidence" value="ECO:0007669"/>
    <property type="project" value="InterPro"/>
</dbReference>
<dbReference type="SMART" id="SM00448">
    <property type="entry name" value="REC"/>
    <property type="match status" value="1"/>
</dbReference>
<accession>E6Q167</accession>
<gene>
    <name evidence="2" type="ORF">CARN4_0276</name>
</gene>
<dbReference type="PANTHER" id="PTHR44520">
    <property type="entry name" value="RESPONSE REGULATOR RCP1-RELATED"/>
    <property type="match status" value="1"/>
</dbReference>
<evidence type="ECO:0000259" key="1">
    <source>
        <dbReference type="PROSITE" id="PS50110"/>
    </source>
</evidence>
<name>E6Q167_9ZZZZ</name>
<dbReference type="SUPFAM" id="SSF52172">
    <property type="entry name" value="CheY-like"/>
    <property type="match status" value="1"/>
</dbReference>
<dbReference type="InterPro" id="IPR052893">
    <property type="entry name" value="TCS_response_regulator"/>
</dbReference>
<dbReference type="PROSITE" id="PS50110">
    <property type="entry name" value="RESPONSE_REGULATORY"/>
    <property type="match status" value="1"/>
</dbReference>
<protein>
    <submittedName>
        <fullName evidence="2">Two component response regulator (Che-Y like)</fullName>
    </submittedName>
</protein>
<evidence type="ECO:0000313" key="2">
    <source>
        <dbReference type="EMBL" id="CBI00927.1"/>
    </source>
</evidence>